<proteinExistence type="predicted"/>
<dbReference type="RefSeq" id="WP_004056117.1">
    <property type="nucleotide sequence ID" value="NC_017943.1"/>
</dbReference>
<evidence type="ECO:0000313" key="5">
    <source>
        <dbReference type="EMBL" id="QCQ77227.1"/>
    </source>
</evidence>
<dbReference type="AlphaFoldDB" id="I3RA17"/>
<evidence type="ECO:0000313" key="3">
    <source>
        <dbReference type="EMBL" id="AHZ24067.1"/>
    </source>
</evidence>
<evidence type="ECO:0000313" key="9">
    <source>
        <dbReference type="Proteomes" id="UP000299011"/>
    </source>
</evidence>
<organism evidence="2 6">
    <name type="scientific">Haloferax mediterranei (strain ATCC 33500 / DSM 1411 / JCM 8866 / NBRC 14739 / NCIMB 2177 / R-4)</name>
    <name type="common">Halobacterium mediterranei</name>
    <dbReference type="NCBI Taxonomy" id="523841"/>
    <lineage>
        <taxon>Archaea</taxon>
        <taxon>Methanobacteriati</taxon>
        <taxon>Methanobacteriota</taxon>
        <taxon>Stenosarchaea group</taxon>
        <taxon>Halobacteria</taxon>
        <taxon>Halobacteriales</taxon>
        <taxon>Haloferacaceae</taxon>
        <taxon>Haloferax</taxon>
    </lineage>
</organism>
<dbReference type="EMBL" id="CP007553">
    <property type="protein sequence ID" value="AHZ24067.1"/>
    <property type="molecule type" value="Genomic_DNA"/>
</dbReference>
<reference evidence="2" key="1">
    <citation type="journal article" date="2012" name="Appl. Environ. Microbiol.">
        <title>Identification of the haloarchaeal phasin (PhaP) that functions in polyhydroxyalkanoate accumulation and granule formation in Haloferax mediterranei.</title>
        <authorList>
            <person name="Cai S."/>
            <person name="Cai L."/>
            <person name="Liu H."/>
            <person name="Liu X."/>
            <person name="Han J."/>
            <person name="Zhou J."/>
            <person name="Xiang H."/>
        </authorList>
    </citation>
    <scope>NUCLEOTIDE SEQUENCE</scope>
    <source>
        <strain evidence="2">CGMCC 1.2087</strain>
    </source>
</reference>
<reference evidence="2 6" key="2">
    <citation type="journal article" date="2012" name="J. Bacteriol.">
        <title>Complete genome sequence of the metabolically versatile halophilic archaeon Haloferax mediterranei, a poly(3-hydroxybutyrate-co-3-hydroxyvalerate) producer.</title>
        <authorList>
            <person name="Han J."/>
            <person name="Zhang F."/>
            <person name="Hou J."/>
            <person name="Liu X."/>
            <person name="Li M."/>
            <person name="Liu H."/>
            <person name="Cai L."/>
            <person name="Zhang B."/>
            <person name="Chen Y."/>
            <person name="Zhou J."/>
            <person name="Hu S."/>
            <person name="Xiang H."/>
        </authorList>
    </citation>
    <scope>NUCLEOTIDE SEQUENCE [LARGE SCALE GENOMIC DNA]</scope>
    <source>
        <strain evidence="6">ATCC 33500 / DSM 1411 / JCM 8866 / NBRC 14739 / NCIMB 2177 / R-4</strain>
        <strain evidence="2">CGMCC 1.2087</strain>
        <plasmid evidence="6">pHM300</plasmid>
    </source>
</reference>
<dbReference type="GeneID" id="40158369"/>
<geneLocation type="plasmid" evidence="2 6">
    <name>pHM300</name>
</geneLocation>
<dbReference type="Proteomes" id="UP000006469">
    <property type="component" value="Plasmid pHM300"/>
</dbReference>
<evidence type="ECO:0000313" key="6">
    <source>
        <dbReference type="Proteomes" id="UP000006469"/>
    </source>
</evidence>
<evidence type="ECO:0000313" key="7">
    <source>
        <dbReference type="Proteomes" id="UP000011603"/>
    </source>
</evidence>
<geneLocation type="plasmid" evidence="5 9">
    <name>pHME322</name>
</geneLocation>
<feature type="compositionally biased region" description="Basic and acidic residues" evidence="1">
    <location>
        <begin position="26"/>
        <end position="43"/>
    </location>
</feature>
<dbReference type="HOGENOM" id="CLU_2911399_0_0_2"/>
<dbReference type="EMBL" id="CP001870">
    <property type="protein sequence ID" value="AFK21077.1"/>
    <property type="molecule type" value="Genomic_DNA"/>
</dbReference>
<keyword evidence="2" id="KW-0614">Plasmid</keyword>
<reference evidence="3 8" key="4">
    <citation type="submission" date="2014-04" db="EMBL/GenBank/DDBJ databases">
        <title>Transcriptional profiles of Haloferax mediterranei on the basis of nitrogen availability.</title>
        <authorList>
            <person name="Bautista V."/>
        </authorList>
    </citation>
    <scope>NUCLEOTIDE SEQUENCE [LARGE SCALE GENOMIC DNA]</scope>
    <source>
        <strain evidence="3">ATCC 33500</strain>
        <strain evidence="8">ATCC 33500 / DSM 1411 / JCM 8866 / NBRC 14739 / NCIMB 2177 / R-4</strain>
        <plasmid evidence="3">HMPLAS2</plasmid>
        <plasmid evidence="8">Plasmid HMPLAS2</plasmid>
    </source>
</reference>
<name>I3RA17_HALMT</name>
<dbReference type="Proteomes" id="UP000011603">
    <property type="component" value="Unassembled WGS sequence"/>
</dbReference>
<reference evidence="2" key="5">
    <citation type="submission" date="2014-05" db="EMBL/GenBank/DDBJ databases">
        <authorList>
            <person name="Wang L."/>
            <person name="Yang H."/>
            <person name="Xiang H."/>
        </authorList>
    </citation>
    <scope>NUCLEOTIDE SEQUENCE</scope>
    <source>
        <strain evidence="2">CGMCC 1.2087</strain>
        <plasmid evidence="2">pHM300</plasmid>
    </source>
</reference>
<geneLocation type="plasmid" evidence="3 8">
    <name>HMPLAS2</name>
</geneLocation>
<dbReference type="PATRIC" id="fig|523841.21.peg.7"/>
<dbReference type="KEGG" id="hme:HFX_5245"/>
<dbReference type="EMBL" id="AOLO01000001">
    <property type="protein sequence ID" value="EMA05140.1"/>
    <property type="molecule type" value="Genomic_DNA"/>
</dbReference>
<dbReference type="Proteomes" id="UP000027075">
    <property type="component" value="Plasmid HMPLAS2"/>
</dbReference>
<evidence type="ECO:0000313" key="2">
    <source>
        <dbReference type="EMBL" id="AFK21077.1"/>
    </source>
</evidence>
<gene>
    <name evidence="2" type="ordered locus">HFX_5245</name>
    <name evidence="3" type="ORF">BM92_17825</name>
    <name evidence="4" type="ORF">C439_00035</name>
    <name evidence="5" type="ORF">E6P09_18090</name>
</gene>
<reference evidence="5 9" key="6">
    <citation type="submission" date="2019-04" db="EMBL/GenBank/DDBJ databases">
        <title>Methylomes of two halophilic Archaea, Haloarcula marismortui and Haloferax mediterranei.</title>
        <authorList>
            <person name="DasSarma S."/>
            <person name="DasSarma P."/>
            <person name="DasSarma S."/>
            <person name="Fomenkov A."/>
            <person name="Vincze T."/>
            <person name="Anton B.P."/>
            <person name="Roberts R.J."/>
        </authorList>
    </citation>
    <scope>NUCLEOTIDE SEQUENCE [LARGE SCALE GENOMIC DNA]</scope>
    <source>
        <strain evidence="5">ATCC 33500</strain>
        <strain evidence="9">ATCC 33500 / DSM 1411 / JCM 8866 / NBRC 14739 / NCIMB 2177 / R-4</strain>
        <plasmid evidence="5 9">pHME322</plasmid>
    </source>
</reference>
<protein>
    <submittedName>
        <fullName evidence="2">Uncharacterized protein</fullName>
    </submittedName>
</protein>
<reference evidence="4 7" key="3">
    <citation type="journal article" date="2014" name="PLoS Genet.">
        <title>Phylogenetically driven sequencing of extremely halophilic archaea reveals strategies for static and dynamic osmo-response.</title>
        <authorList>
            <person name="Becker E.A."/>
            <person name="Seitzer P.M."/>
            <person name="Tritt A."/>
            <person name="Larsen D."/>
            <person name="Krusor M."/>
            <person name="Yao A.I."/>
            <person name="Wu D."/>
            <person name="Madern D."/>
            <person name="Eisen J.A."/>
            <person name="Darling A.E."/>
            <person name="Facciotti M.T."/>
        </authorList>
    </citation>
    <scope>NUCLEOTIDE SEQUENCE [LARGE SCALE GENOMIC DNA]</scope>
    <source>
        <strain evidence="4">ATCC 33500</strain>
        <strain evidence="7">ATCC 33500 / DSM 1411 / JCM 8866 / NBRC 14739 / NCIMB 2177 / R-4</strain>
    </source>
</reference>
<evidence type="ECO:0000256" key="1">
    <source>
        <dbReference type="SAM" id="MobiDB-lite"/>
    </source>
</evidence>
<evidence type="ECO:0000313" key="8">
    <source>
        <dbReference type="Proteomes" id="UP000027075"/>
    </source>
</evidence>
<evidence type="ECO:0000313" key="4">
    <source>
        <dbReference type="EMBL" id="EMA05140.1"/>
    </source>
</evidence>
<dbReference type="Proteomes" id="UP000299011">
    <property type="component" value="Plasmid pHME322"/>
</dbReference>
<feature type="region of interest" description="Disordered" evidence="1">
    <location>
        <begin position="13"/>
        <end position="61"/>
    </location>
</feature>
<accession>I3RA17</accession>
<keyword evidence="7" id="KW-1185">Reference proteome</keyword>
<dbReference type="EMBL" id="CP039141">
    <property type="protein sequence ID" value="QCQ77227.1"/>
    <property type="molecule type" value="Genomic_DNA"/>
</dbReference>
<sequence length="61" mass="6705">MCRIEATTYDGWATGRECPLSGDPARMADRATATDEQPNDYHPRSLQAEQHSPADWLGVSA</sequence>